<dbReference type="Pfam" id="PF21082">
    <property type="entry name" value="MS_channel_3rd"/>
    <property type="match status" value="1"/>
</dbReference>
<reference evidence="12 13" key="1">
    <citation type="journal article" date="2014" name="Int. J. Syst. Evol. Microbiol.">
        <title>Complete genome sequence of Corynebacterium casei LMG S-19264T (=DSM 44701T), isolated from a smear-ripened cheese.</title>
        <authorList>
            <consortium name="US DOE Joint Genome Institute (JGI-PGF)"/>
            <person name="Walter F."/>
            <person name="Albersmeier A."/>
            <person name="Kalinowski J."/>
            <person name="Ruckert C."/>
        </authorList>
    </citation>
    <scope>NUCLEOTIDE SEQUENCE [LARGE SCALE GENOMIC DNA]</scope>
    <source>
        <strain evidence="12 13">CGMCC 4.7215</strain>
    </source>
</reference>
<comment type="subcellular location">
    <subcellularLocation>
        <location evidence="1">Cell membrane</location>
        <topology evidence="1">Multi-pass membrane protein</topology>
    </subcellularLocation>
</comment>
<dbReference type="SUPFAM" id="SSF82689">
    <property type="entry name" value="Mechanosensitive channel protein MscS (YggB), C-terminal domain"/>
    <property type="match status" value="1"/>
</dbReference>
<comment type="caution">
    <text evidence="12">The sequence shown here is derived from an EMBL/GenBank/DDBJ whole genome shotgun (WGS) entry which is preliminary data.</text>
</comment>
<dbReference type="EMBL" id="JBHSZQ010000049">
    <property type="protein sequence ID" value="MFC7127239.1"/>
    <property type="molecule type" value="Genomic_DNA"/>
</dbReference>
<dbReference type="InterPro" id="IPR049142">
    <property type="entry name" value="MS_channel_1st"/>
</dbReference>
<evidence type="ECO:0000259" key="10">
    <source>
        <dbReference type="Pfam" id="PF21082"/>
    </source>
</evidence>
<dbReference type="Proteomes" id="UP001596414">
    <property type="component" value="Unassembled WGS sequence"/>
</dbReference>
<dbReference type="InterPro" id="IPR045275">
    <property type="entry name" value="MscS_archaea/bacteria_type"/>
</dbReference>
<evidence type="ECO:0000313" key="12">
    <source>
        <dbReference type="EMBL" id="MFC7127239.1"/>
    </source>
</evidence>
<evidence type="ECO:0000256" key="4">
    <source>
        <dbReference type="ARBA" id="ARBA00022692"/>
    </source>
</evidence>
<feature type="domain" description="Mechanosensitive ion channel MscS C-terminal" evidence="10">
    <location>
        <begin position="292"/>
        <end position="380"/>
    </location>
</feature>
<dbReference type="InterPro" id="IPR010920">
    <property type="entry name" value="LSM_dom_sf"/>
</dbReference>
<dbReference type="RefSeq" id="WP_267636624.1">
    <property type="nucleotide sequence ID" value="NZ_JAODIY010000005.1"/>
</dbReference>
<dbReference type="Gene3D" id="1.10.287.1260">
    <property type="match status" value="1"/>
</dbReference>
<comment type="similarity">
    <text evidence="2">Belongs to the MscS (TC 1.A.23) family.</text>
</comment>
<dbReference type="InterPro" id="IPR006685">
    <property type="entry name" value="MscS_channel_2nd"/>
</dbReference>
<feature type="transmembrane region" description="Helical" evidence="8">
    <location>
        <begin position="55"/>
        <end position="74"/>
    </location>
</feature>
<proteinExistence type="inferred from homology"/>
<dbReference type="SUPFAM" id="SSF82861">
    <property type="entry name" value="Mechanosensitive channel protein MscS (YggB), transmembrane region"/>
    <property type="match status" value="1"/>
</dbReference>
<keyword evidence="3" id="KW-1003">Cell membrane</keyword>
<dbReference type="InterPro" id="IPR049278">
    <property type="entry name" value="MS_channel_C"/>
</dbReference>
<organism evidence="12 13">
    <name type="scientific">Halovenus rubra</name>
    <dbReference type="NCBI Taxonomy" id="869890"/>
    <lineage>
        <taxon>Archaea</taxon>
        <taxon>Methanobacteriati</taxon>
        <taxon>Methanobacteriota</taxon>
        <taxon>Stenosarchaea group</taxon>
        <taxon>Halobacteria</taxon>
        <taxon>Halobacteriales</taxon>
        <taxon>Haloarculaceae</taxon>
        <taxon>Halovenus</taxon>
    </lineage>
</organism>
<evidence type="ECO:0000256" key="2">
    <source>
        <dbReference type="ARBA" id="ARBA00008017"/>
    </source>
</evidence>
<feature type="domain" description="Mechanosensitive ion channel transmembrane helices 2/3" evidence="11">
    <location>
        <begin position="179"/>
        <end position="216"/>
    </location>
</feature>
<feature type="region of interest" description="Disordered" evidence="7">
    <location>
        <begin position="383"/>
        <end position="404"/>
    </location>
</feature>
<evidence type="ECO:0000256" key="7">
    <source>
        <dbReference type="SAM" id="MobiDB-lite"/>
    </source>
</evidence>
<dbReference type="Gene3D" id="2.30.30.60">
    <property type="match status" value="1"/>
</dbReference>
<evidence type="ECO:0000256" key="5">
    <source>
        <dbReference type="ARBA" id="ARBA00022989"/>
    </source>
</evidence>
<evidence type="ECO:0000256" key="8">
    <source>
        <dbReference type="SAM" id="Phobius"/>
    </source>
</evidence>
<keyword evidence="6 8" id="KW-0472">Membrane</keyword>
<feature type="domain" description="Mechanosensitive ion channel MscS" evidence="9">
    <location>
        <begin position="219"/>
        <end position="285"/>
    </location>
</feature>
<feature type="transmembrane region" description="Helical" evidence="8">
    <location>
        <begin position="200"/>
        <end position="216"/>
    </location>
</feature>
<dbReference type="PROSITE" id="PS01246">
    <property type="entry name" value="UPF0003"/>
    <property type="match status" value="1"/>
</dbReference>
<dbReference type="Gene3D" id="3.30.70.100">
    <property type="match status" value="1"/>
</dbReference>
<dbReference type="InterPro" id="IPR011014">
    <property type="entry name" value="MscS_channel_TM-2"/>
</dbReference>
<name>A0ABD5X9I5_9EURY</name>
<dbReference type="Pfam" id="PF21088">
    <property type="entry name" value="MS_channel_1st"/>
    <property type="match status" value="1"/>
</dbReference>
<feature type="transmembrane region" description="Helical" evidence="8">
    <location>
        <begin position="135"/>
        <end position="156"/>
    </location>
</feature>
<evidence type="ECO:0000256" key="1">
    <source>
        <dbReference type="ARBA" id="ARBA00004651"/>
    </source>
</evidence>
<dbReference type="SUPFAM" id="SSF50182">
    <property type="entry name" value="Sm-like ribonucleoproteins"/>
    <property type="match status" value="1"/>
</dbReference>
<feature type="transmembrane region" description="Helical" evidence="8">
    <location>
        <begin position="177"/>
        <end position="194"/>
    </location>
</feature>
<dbReference type="InterPro" id="IPR006686">
    <property type="entry name" value="MscS_channel_CS"/>
</dbReference>
<feature type="transmembrane region" description="Helical" evidence="8">
    <location>
        <begin position="86"/>
        <end position="110"/>
    </location>
</feature>
<keyword evidence="4 8" id="KW-0812">Transmembrane</keyword>
<gene>
    <name evidence="12" type="ORF">ACFQJ7_14635</name>
</gene>
<dbReference type="AlphaFoldDB" id="A0ABD5X9I5"/>
<dbReference type="InterPro" id="IPR023408">
    <property type="entry name" value="MscS_beta-dom_sf"/>
</dbReference>
<evidence type="ECO:0000256" key="6">
    <source>
        <dbReference type="ARBA" id="ARBA00023136"/>
    </source>
</evidence>
<sequence length="404" mass="44412">MLLSLIQAEHLFEDDTHQVAHKRQRVFFVPEEQPTSDMGVSSLFGLEGVALSLEIRLLFSLVLAGVASGLVVLVRRLRRRLAKTYIPIVVDLATSVIVVGIVVGTTLVLADLWGHTETLRDQIGFLSLDKHASEVIISLVVLIAVQVFAGVVARLLDSLVTEQEVLNHHQREVTLRISQVILWGTAALLILGIWNIDLTGLLVGAGFLGIVVGMAARKTLGSLLGGVVLMLSRPFEVGDWVVIDEKTGIVSDITLMSTRIQGFDGEYIVVPNDVVTNKTITNRSRQGRLRVAVEVGVDYSTDTDRAREVITEAVDSIQTDNEFVRASPPPNVVVRTFGDSAIIFEAAVWINEPTTRRVMHTEDRLVSAINTACRDNDIKIPYPQRELTGREPHDGVVRDNPTEK</sequence>
<evidence type="ECO:0000259" key="11">
    <source>
        <dbReference type="Pfam" id="PF21088"/>
    </source>
</evidence>
<dbReference type="GO" id="GO:0005886">
    <property type="term" value="C:plasma membrane"/>
    <property type="evidence" value="ECO:0007669"/>
    <property type="project" value="UniProtKB-SubCell"/>
</dbReference>
<dbReference type="InterPro" id="IPR011066">
    <property type="entry name" value="MscS_channel_C_sf"/>
</dbReference>
<evidence type="ECO:0000256" key="3">
    <source>
        <dbReference type="ARBA" id="ARBA00022475"/>
    </source>
</evidence>
<feature type="compositionally biased region" description="Basic and acidic residues" evidence="7">
    <location>
        <begin position="387"/>
        <end position="404"/>
    </location>
</feature>
<evidence type="ECO:0000259" key="9">
    <source>
        <dbReference type="Pfam" id="PF00924"/>
    </source>
</evidence>
<protein>
    <submittedName>
        <fullName evidence="12">Mechanosensitive ion channel family protein</fullName>
    </submittedName>
</protein>
<dbReference type="PANTHER" id="PTHR30221">
    <property type="entry name" value="SMALL-CONDUCTANCE MECHANOSENSITIVE CHANNEL"/>
    <property type="match status" value="1"/>
</dbReference>
<evidence type="ECO:0000313" key="13">
    <source>
        <dbReference type="Proteomes" id="UP001596414"/>
    </source>
</evidence>
<accession>A0ABD5X9I5</accession>
<keyword evidence="5 8" id="KW-1133">Transmembrane helix</keyword>
<dbReference type="Pfam" id="PF00924">
    <property type="entry name" value="MS_channel_2nd"/>
    <property type="match status" value="1"/>
</dbReference>
<dbReference type="PANTHER" id="PTHR30221:SF20">
    <property type="entry name" value="SMALL-CONDUCTANCE MECHANOSENSITIVE CHANNEL"/>
    <property type="match status" value="1"/>
</dbReference>